<dbReference type="EMBL" id="JBHSRI010000007">
    <property type="protein sequence ID" value="MFC6039249.1"/>
    <property type="molecule type" value="Genomic_DNA"/>
</dbReference>
<keyword evidence="3" id="KW-1185">Reference proteome</keyword>
<proteinExistence type="predicted"/>
<organism evidence="2 3">
    <name type="scientific">Paenisporosarcina macmurdoensis</name>
    <dbReference type="NCBI Taxonomy" id="212659"/>
    <lineage>
        <taxon>Bacteria</taxon>
        <taxon>Bacillati</taxon>
        <taxon>Bacillota</taxon>
        <taxon>Bacilli</taxon>
        <taxon>Bacillales</taxon>
        <taxon>Caryophanaceae</taxon>
        <taxon>Paenisporosarcina</taxon>
    </lineage>
</organism>
<keyword evidence="1" id="KW-0812">Transmembrane</keyword>
<dbReference type="Proteomes" id="UP001596170">
    <property type="component" value="Unassembled WGS sequence"/>
</dbReference>
<reference evidence="3" key="1">
    <citation type="journal article" date="2019" name="Int. J. Syst. Evol. Microbiol.">
        <title>The Global Catalogue of Microorganisms (GCM) 10K type strain sequencing project: providing services to taxonomists for standard genome sequencing and annotation.</title>
        <authorList>
            <consortium name="The Broad Institute Genomics Platform"/>
            <consortium name="The Broad Institute Genome Sequencing Center for Infectious Disease"/>
            <person name="Wu L."/>
            <person name="Ma J."/>
        </authorList>
    </citation>
    <scope>NUCLEOTIDE SEQUENCE [LARGE SCALE GENOMIC DNA]</scope>
    <source>
        <strain evidence="3">CCUG 54527</strain>
    </source>
</reference>
<sequence length="252" mass="29408">MKKKLLIISLFLIVGLVLSSLLALTSLSVSKQIKSTFSDDNNELFEDFIKLPTEEKKIQEDKKSNNLVEWLTKPPTVKLKFAEEKKGSDEVLPVLNFREKLLPSEDTTQRTYLKVAVFYSLLVILLFITIYLLRKRYKKKNNGRSNNQYEVEVDPKKLAQLKNKVGTEITPFFTKEKSVEASIPKHEIRKLLQEWEARLVGKNIKKEAETINEWFERIKGPLEIIPIYEKVRYGEKNCTEEELKFIKNSLNL</sequence>
<evidence type="ECO:0008006" key="4">
    <source>
        <dbReference type="Google" id="ProtNLM"/>
    </source>
</evidence>
<feature type="transmembrane region" description="Helical" evidence="1">
    <location>
        <begin position="112"/>
        <end position="133"/>
    </location>
</feature>
<evidence type="ECO:0000256" key="1">
    <source>
        <dbReference type="SAM" id="Phobius"/>
    </source>
</evidence>
<name>A0ABW1L6C2_9BACL</name>
<evidence type="ECO:0000313" key="3">
    <source>
        <dbReference type="Proteomes" id="UP001596170"/>
    </source>
</evidence>
<gene>
    <name evidence="2" type="ORF">ACFPYN_07325</name>
</gene>
<dbReference type="RefSeq" id="WP_377733328.1">
    <property type="nucleotide sequence ID" value="NZ_JBHSRI010000007.1"/>
</dbReference>
<protein>
    <recommendedName>
        <fullName evidence="4">DUF4129 domain-containing protein</fullName>
    </recommendedName>
</protein>
<comment type="caution">
    <text evidence="2">The sequence shown here is derived from an EMBL/GenBank/DDBJ whole genome shotgun (WGS) entry which is preliminary data.</text>
</comment>
<keyword evidence="1" id="KW-1133">Transmembrane helix</keyword>
<accession>A0ABW1L6C2</accession>
<keyword evidence="1" id="KW-0472">Membrane</keyword>
<evidence type="ECO:0000313" key="2">
    <source>
        <dbReference type="EMBL" id="MFC6039249.1"/>
    </source>
</evidence>